<dbReference type="InterPro" id="IPR039426">
    <property type="entry name" value="TonB-dep_rcpt-like"/>
</dbReference>
<dbReference type="AlphaFoldDB" id="A0A366MVI6"/>
<comment type="subcellular location">
    <subcellularLocation>
        <location evidence="1 10">Cell outer membrane</location>
        <topology evidence="1 10">Multi-pass membrane protein</topology>
    </subcellularLocation>
</comment>
<dbReference type="Gene3D" id="2.170.130.10">
    <property type="entry name" value="TonB-dependent receptor, plug domain"/>
    <property type="match status" value="1"/>
</dbReference>
<dbReference type="CDD" id="cd01347">
    <property type="entry name" value="ligand_gated_channel"/>
    <property type="match status" value="1"/>
</dbReference>
<dbReference type="PANTHER" id="PTHR32552">
    <property type="entry name" value="FERRICHROME IRON RECEPTOR-RELATED"/>
    <property type="match status" value="1"/>
</dbReference>
<feature type="chain" id="PRO_5016710826" description="TonB-dependent siderophore receptor" evidence="12">
    <location>
        <begin position="22"/>
        <end position="720"/>
    </location>
</feature>
<dbReference type="GO" id="GO:0015344">
    <property type="term" value="F:siderophore uptake transmembrane transporter activity"/>
    <property type="evidence" value="ECO:0007669"/>
    <property type="project" value="TreeGrafter"/>
</dbReference>
<reference evidence="15 16" key="1">
    <citation type="submission" date="2017-10" db="EMBL/GenBank/DDBJ databases">
        <title>Genomics of the genus Arcobacter.</title>
        <authorList>
            <person name="Perez-Cataluna A."/>
            <person name="Figueras M.J."/>
        </authorList>
    </citation>
    <scope>NUCLEOTIDE SEQUENCE [LARGE SCALE GENOMIC DNA]</scope>
    <source>
        <strain evidence="15 16">CECT 9230</strain>
    </source>
</reference>
<dbReference type="InterPro" id="IPR010105">
    <property type="entry name" value="TonB_sidphr_rcpt"/>
</dbReference>
<comment type="similarity">
    <text evidence="2 10 11">Belongs to the TonB-dependent receptor family.</text>
</comment>
<evidence type="ECO:0000256" key="1">
    <source>
        <dbReference type="ARBA" id="ARBA00004571"/>
    </source>
</evidence>
<feature type="domain" description="TonB-dependent receptor-like beta-barrel" evidence="13">
    <location>
        <begin position="274"/>
        <end position="689"/>
    </location>
</feature>
<dbReference type="InterPro" id="IPR000531">
    <property type="entry name" value="Beta-barrel_TonB"/>
</dbReference>
<evidence type="ECO:0000256" key="12">
    <source>
        <dbReference type="SAM" id="SignalP"/>
    </source>
</evidence>
<dbReference type="EMBL" id="PDKB01000006">
    <property type="protein sequence ID" value="RBQ29402.1"/>
    <property type="molecule type" value="Genomic_DNA"/>
</dbReference>
<dbReference type="NCBIfam" id="TIGR01783">
    <property type="entry name" value="TonB-siderophor"/>
    <property type="match status" value="1"/>
</dbReference>
<gene>
    <name evidence="15" type="ORF">CRU91_04780</name>
</gene>
<evidence type="ECO:0000259" key="14">
    <source>
        <dbReference type="Pfam" id="PF07715"/>
    </source>
</evidence>
<sequence length="720" mass="80136">MKIKLAVSVATLLITSTYLSANETTKLDTITVSETQSNSTGYTNQLKQETSTGSRLGLTIKETPASVEVINSKTMGQRGDSTVIRAVTKATGITGGSSGHGTTGNYSVRGFSGYPGIDFLQDGIKLNGTIFSKRTLDVSNLDRIEVIRGASSVLNGEGSIGATVNLITKKPSFTKQETELGFKAGSYDSYRFNFGTGGVAVEDKLAYRVDVLTRQLGSNYDGEKRDIDSLSASLLYKLNDNLLTTLSIEKSKDDGKHDYQGTPLVNGKLDKSVRKINYNNLEDGIDKGDSLWIKNNLEWYPTQNIELKNQIYYQNADSDIRRLYLAVQDKANPTMVQRRGYDSSQKQDLIGNRLDLIHKGNFFGLENRFLVGLDISRLELNREQSTYAGNIINTPMYNPTKMYYKDFFKPTTDDYKKPDVDIKLNQIGVYMEDQLSIMDNLKLVAGIRHDTYDIKYDFKAGLSSPIAQKIDKTHNKFSYRGGLVYDLTDSTTLYTSYASSFESGDASASFLTMSAAQTKLDLTKAEQFEVGLRQSFLDDKAEFTASAYKITKKNMFVNNPMPGTGLLNVGKQSSKGFEIALGIQPIEQIQIDANLSYTDSKYDDFVHNGVDYAGKTPSSIPKYVANLGIRYIPISNLGIGTWVKYVDSFYTDNIGFANSVKLPSYTTVDLTLDYTYNKNTTFSFLLKNLTDEMFATTARRDTQVFLGDARSFEFGINYKF</sequence>
<keyword evidence="5 10" id="KW-0812">Transmembrane</keyword>
<dbReference type="Pfam" id="PF00593">
    <property type="entry name" value="TonB_dep_Rec_b-barrel"/>
    <property type="match status" value="1"/>
</dbReference>
<keyword evidence="3 10" id="KW-0813">Transport</keyword>
<dbReference type="GO" id="GO:0009279">
    <property type="term" value="C:cell outer membrane"/>
    <property type="evidence" value="ECO:0007669"/>
    <property type="project" value="UniProtKB-SubCell"/>
</dbReference>
<protein>
    <recommendedName>
        <fullName evidence="17">TonB-dependent siderophore receptor</fullName>
    </recommendedName>
</protein>
<evidence type="ECO:0000256" key="8">
    <source>
        <dbReference type="ARBA" id="ARBA00023170"/>
    </source>
</evidence>
<dbReference type="RefSeq" id="WP_113893920.1">
    <property type="nucleotide sequence ID" value="NZ_JANJGA010000006.1"/>
</dbReference>
<feature type="signal peptide" evidence="12">
    <location>
        <begin position="1"/>
        <end position="21"/>
    </location>
</feature>
<evidence type="ECO:0000256" key="4">
    <source>
        <dbReference type="ARBA" id="ARBA00022452"/>
    </source>
</evidence>
<dbReference type="Proteomes" id="UP000252669">
    <property type="component" value="Unassembled WGS sequence"/>
</dbReference>
<evidence type="ECO:0008006" key="17">
    <source>
        <dbReference type="Google" id="ProtNLM"/>
    </source>
</evidence>
<keyword evidence="16" id="KW-1185">Reference proteome</keyword>
<dbReference type="InterPro" id="IPR012910">
    <property type="entry name" value="Plug_dom"/>
</dbReference>
<keyword evidence="6 11" id="KW-0798">TonB box</keyword>
<dbReference type="SUPFAM" id="SSF56935">
    <property type="entry name" value="Porins"/>
    <property type="match status" value="1"/>
</dbReference>
<keyword evidence="8" id="KW-0675">Receptor</keyword>
<evidence type="ECO:0000256" key="6">
    <source>
        <dbReference type="ARBA" id="ARBA00023077"/>
    </source>
</evidence>
<evidence type="ECO:0000256" key="2">
    <source>
        <dbReference type="ARBA" id="ARBA00009810"/>
    </source>
</evidence>
<name>A0A366MVI6_9BACT</name>
<keyword evidence="7 10" id="KW-0472">Membrane</keyword>
<dbReference type="GO" id="GO:0038023">
    <property type="term" value="F:signaling receptor activity"/>
    <property type="evidence" value="ECO:0007669"/>
    <property type="project" value="InterPro"/>
</dbReference>
<evidence type="ECO:0000256" key="10">
    <source>
        <dbReference type="PROSITE-ProRule" id="PRU01360"/>
    </source>
</evidence>
<evidence type="ECO:0000256" key="3">
    <source>
        <dbReference type="ARBA" id="ARBA00022448"/>
    </source>
</evidence>
<keyword evidence="12" id="KW-0732">Signal</keyword>
<dbReference type="Gene3D" id="2.40.170.20">
    <property type="entry name" value="TonB-dependent receptor, beta-barrel domain"/>
    <property type="match status" value="1"/>
</dbReference>
<dbReference type="OrthoDB" id="9760333at2"/>
<evidence type="ECO:0000313" key="16">
    <source>
        <dbReference type="Proteomes" id="UP000252669"/>
    </source>
</evidence>
<evidence type="ECO:0000256" key="5">
    <source>
        <dbReference type="ARBA" id="ARBA00022692"/>
    </source>
</evidence>
<feature type="domain" description="TonB-dependent receptor plug" evidence="14">
    <location>
        <begin position="60"/>
        <end position="162"/>
    </location>
</feature>
<evidence type="ECO:0000256" key="9">
    <source>
        <dbReference type="ARBA" id="ARBA00023237"/>
    </source>
</evidence>
<dbReference type="InterPro" id="IPR037066">
    <property type="entry name" value="Plug_dom_sf"/>
</dbReference>
<accession>A0A366MVI6</accession>
<comment type="caution">
    <text evidence="15">The sequence shown here is derived from an EMBL/GenBank/DDBJ whole genome shotgun (WGS) entry which is preliminary data.</text>
</comment>
<dbReference type="GO" id="GO:0015891">
    <property type="term" value="P:siderophore transport"/>
    <property type="evidence" value="ECO:0007669"/>
    <property type="project" value="InterPro"/>
</dbReference>
<keyword evidence="4 10" id="KW-1134">Transmembrane beta strand</keyword>
<evidence type="ECO:0000313" key="15">
    <source>
        <dbReference type="EMBL" id="RBQ29402.1"/>
    </source>
</evidence>
<dbReference type="PROSITE" id="PS52016">
    <property type="entry name" value="TONB_DEPENDENT_REC_3"/>
    <property type="match status" value="1"/>
</dbReference>
<organism evidence="15 16">
    <name type="scientific">Aliarcobacter vitoriensis</name>
    <dbReference type="NCBI Taxonomy" id="2011099"/>
    <lineage>
        <taxon>Bacteria</taxon>
        <taxon>Pseudomonadati</taxon>
        <taxon>Campylobacterota</taxon>
        <taxon>Epsilonproteobacteria</taxon>
        <taxon>Campylobacterales</taxon>
        <taxon>Arcobacteraceae</taxon>
        <taxon>Aliarcobacter</taxon>
    </lineage>
</organism>
<proteinExistence type="inferred from homology"/>
<evidence type="ECO:0000259" key="13">
    <source>
        <dbReference type="Pfam" id="PF00593"/>
    </source>
</evidence>
<dbReference type="InterPro" id="IPR036942">
    <property type="entry name" value="Beta-barrel_TonB_sf"/>
</dbReference>
<evidence type="ECO:0000256" key="7">
    <source>
        <dbReference type="ARBA" id="ARBA00023136"/>
    </source>
</evidence>
<dbReference type="Pfam" id="PF07715">
    <property type="entry name" value="Plug"/>
    <property type="match status" value="1"/>
</dbReference>
<evidence type="ECO:0000256" key="11">
    <source>
        <dbReference type="RuleBase" id="RU003357"/>
    </source>
</evidence>
<dbReference type="PANTHER" id="PTHR32552:SF84">
    <property type="entry name" value="TONB-DEPENDENT RECEPTOR-RELATED"/>
    <property type="match status" value="1"/>
</dbReference>
<keyword evidence="9 10" id="KW-0998">Cell outer membrane</keyword>